<feature type="region of interest" description="Disordered" evidence="1">
    <location>
        <begin position="758"/>
        <end position="788"/>
    </location>
</feature>
<protein>
    <recommendedName>
        <fullName evidence="7">Type VI secretion protein</fullName>
    </recommendedName>
</protein>
<keyword evidence="6" id="KW-1185">Reference proteome</keyword>
<reference evidence="5 6" key="1">
    <citation type="journal article" date="2019" name="Int. J. Syst. Evol. Microbiol.">
        <title>The Global Catalogue of Microorganisms (GCM) 10K type strain sequencing project: providing services to taxonomists for standard genome sequencing and annotation.</title>
        <authorList>
            <consortium name="The Broad Institute Genomics Platform"/>
            <consortium name="The Broad Institute Genome Sequencing Center for Infectious Disease"/>
            <person name="Wu L."/>
            <person name="Ma J."/>
        </authorList>
    </citation>
    <scope>NUCLEOTIDE SEQUENCE [LARGE SCALE GENOMIC DNA]</scope>
    <source>
        <strain evidence="5 6">JCM 13002</strain>
    </source>
</reference>
<dbReference type="Pfam" id="PF26449">
    <property type="entry name" value="DUF8128"/>
    <property type="match status" value="1"/>
</dbReference>
<dbReference type="InterPro" id="IPR051162">
    <property type="entry name" value="T4SS_component"/>
</dbReference>
<organism evidence="5 6">
    <name type="scientific">Kitasatospora arboriphila</name>
    <dbReference type="NCBI Taxonomy" id="258052"/>
    <lineage>
        <taxon>Bacteria</taxon>
        <taxon>Bacillati</taxon>
        <taxon>Actinomycetota</taxon>
        <taxon>Actinomycetes</taxon>
        <taxon>Kitasatosporales</taxon>
        <taxon>Streptomycetaceae</taxon>
        <taxon>Kitasatospora</taxon>
    </lineage>
</organism>
<dbReference type="InterPro" id="IPR002789">
    <property type="entry name" value="HerA_central"/>
</dbReference>
<dbReference type="PANTHER" id="PTHR30121">
    <property type="entry name" value="UNCHARACTERIZED PROTEIN YJGR-RELATED"/>
    <property type="match status" value="1"/>
</dbReference>
<evidence type="ECO:0000259" key="2">
    <source>
        <dbReference type="Pfam" id="PF01935"/>
    </source>
</evidence>
<feature type="domain" description="TraD/TraG TraM recognition site" evidence="3">
    <location>
        <begin position="652"/>
        <end position="716"/>
    </location>
</feature>
<feature type="domain" description="DUF8128" evidence="4">
    <location>
        <begin position="76"/>
        <end position="351"/>
    </location>
</feature>
<dbReference type="CDD" id="cd01127">
    <property type="entry name" value="TrwB_TraG_TraD_VirD4"/>
    <property type="match status" value="2"/>
</dbReference>
<feature type="domain" description="Helicase HerA central" evidence="2">
    <location>
        <begin position="390"/>
        <end position="450"/>
    </location>
</feature>
<sequence>MSAALPGGLLGTYLSDPLAFWQHTARLLLPAAPAAAVLAAGWHTARHLLHRRRQERLTAGGTAWTVLLPPAVEAAAAEAFWSHLTGLLRPWYRRLTTGQPHLAFEYRFTSTGLAVRLWAPGCVPQALLRRAVEAAWPGAHTRIEQPSAGPAKGAQYCTGGELRLTRPEILPLRTAHDADPLRALLGAGAALPAGAEAVVSVLARPATGRRVHRAKHALRRLRAGAGSPSRAGAFLDFLTHRPSRAASAARDPEQGGELRAALAKAAGPQWETAIRYAVSFPAGEGGEDAARTRARGRAHAVALAFAVHSGRNFYARHRLRRPAERTAARCFPLRGDLLSVPELAHIAHLPLDAEAPGVQRAGARSVQPPTAVSWPGPDAKPLGTADTGPARPVALAVPDGRHHLHIIGATGSGKSTLMASMVLADAVAGRGVLVVDPKGDLVHDLLSRLPASALGRTVLIDPGDRGLPPRLNVLEGPDADVVVDNLVGIFRRIFTAFWGPRTDDVMRAACLTLMAAARTANSTVTLADIPRLLTEPAYRRRATAGIDDRVLRGFWHWYEQLSEPSRAAATGPLMNKLRAFLLRPFVQNTIAAGPSTFDLADVLDGGIALVRLPKGVLGEETARLLGSFTVAKTWQAAARRAGTGEHARRDAALYLDECHNFLTLPYPLEDMLAEARGYRLSLVLAHQHLAQLPHDLREGISANARSKIVFNASPEDARDLERHTAPNLTAHDLSHLGAYQAAARLVAASADTPAFTLRTAPLPPPVPGRAAEVRRSSRHHYGPGHPNP</sequence>
<evidence type="ECO:0000313" key="6">
    <source>
        <dbReference type="Proteomes" id="UP001499987"/>
    </source>
</evidence>
<evidence type="ECO:0000259" key="3">
    <source>
        <dbReference type="Pfam" id="PF12696"/>
    </source>
</evidence>
<proteinExistence type="predicted"/>
<dbReference type="InterPro" id="IPR032689">
    <property type="entry name" value="TraG-D_C"/>
</dbReference>
<dbReference type="RefSeq" id="WP_344623833.1">
    <property type="nucleotide sequence ID" value="NZ_BAAALD010000021.1"/>
</dbReference>
<comment type="caution">
    <text evidence="5">The sequence shown here is derived from an EMBL/GenBank/DDBJ whole genome shotgun (WGS) entry which is preliminary data.</text>
</comment>
<evidence type="ECO:0008006" key="7">
    <source>
        <dbReference type="Google" id="ProtNLM"/>
    </source>
</evidence>
<dbReference type="EMBL" id="BAAALD010000021">
    <property type="protein sequence ID" value="GAA1082757.1"/>
    <property type="molecule type" value="Genomic_DNA"/>
</dbReference>
<dbReference type="Pfam" id="PF12696">
    <property type="entry name" value="TraG-D_C"/>
    <property type="match status" value="1"/>
</dbReference>
<dbReference type="SUPFAM" id="SSF52540">
    <property type="entry name" value="P-loop containing nucleoside triphosphate hydrolases"/>
    <property type="match status" value="1"/>
</dbReference>
<dbReference type="PANTHER" id="PTHR30121:SF6">
    <property type="entry name" value="SLR6007 PROTEIN"/>
    <property type="match status" value="1"/>
</dbReference>
<gene>
    <name evidence="5" type="ORF">GCM10009663_27160</name>
</gene>
<dbReference type="InterPro" id="IPR027417">
    <property type="entry name" value="P-loop_NTPase"/>
</dbReference>
<dbReference type="Gene3D" id="3.40.50.300">
    <property type="entry name" value="P-loop containing nucleotide triphosphate hydrolases"/>
    <property type="match status" value="2"/>
</dbReference>
<dbReference type="Proteomes" id="UP001499987">
    <property type="component" value="Unassembled WGS sequence"/>
</dbReference>
<evidence type="ECO:0000313" key="5">
    <source>
        <dbReference type="EMBL" id="GAA1082757.1"/>
    </source>
</evidence>
<evidence type="ECO:0000256" key="1">
    <source>
        <dbReference type="SAM" id="MobiDB-lite"/>
    </source>
</evidence>
<dbReference type="InterPro" id="IPR058441">
    <property type="entry name" value="DUF8128"/>
</dbReference>
<evidence type="ECO:0000259" key="4">
    <source>
        <dbReference type="Pfam" id="PF26449"/>
    </source>
</evidence>
<accession>A0ABN1TG61</accession>
<name>A0ABN1TG61_9ACTN</name>
<dbReference type="Pfam" id="PF01935">
    <property type="entry name" value="DUF87"/>
    <property type="match status" value="1"/>
</dbReference>